<sequence>MKGKYCDVPGFVPGKDTLEAIEEMNRVTDMSALLSKALYATPFYSIFVGRGTYKAVEMGSMAYNLQDYDFKMFSDAVKGVGLIKQRRLENIANRMQTLSTGKESEFWRCVYNAL</sequence>
<comment type="caution">
    <text evidence="1">The sequence shown here is derived from an EMBL/GenBank/DDBJ whole genome shotgun (WGS) entry which is preliminary data.</text>
</comment>
<name>A0A7Y4A2D8_9VIBR</name>
<gene>
    <name evidence="1" type="ORF">F0225_19180</name>
</gene>
<dbReference type="AlphaFoldDB" id="A0A7Y4A2D8"/>
<proteinExistence type="predicted"/>
<evidence type="ECO:0000313" key="1">
    <source>
        <dbReference type="EMBL" id="NOH73436.1"/>
    </source>
</evidence>
<protein>
    <submittedName>
        <fullName evidence="1">Uncharacterized protein</fullName>
    </submittedName>
</protein>
<dbReference type="EMBL" id="VTXC01000105">
    <property type="protein sequence ID" value="NOH73436.1"/>
    <property type="molecule type" value="Genomic_DNA"/>
</dbReference>
<accession>A0A7Y4A2D8</accession>
<reference evidence="1 2" key="1">
    <citation type="submission" date="2019-09" db="EMBL/GenBank/DDBJ databases">
        <title>Draft genome sequencing and comparative genomics of hatchery-associated Vibrios.</title>
        <authorList>
            <person name="Kehlet-Delgado H."/>
            <person name="Mueller R.S."/>
        </authorList>
    </citation>
    <scope>NUCLEOTIDE SEQUENCE [LARGE SCALE GENOMIC DNA]</scope>
    <source>
        <strain evidence="1 2">99-46-Y</strain>
    </source>
</reference>
<dbReference type="Proteomes" id="UP000565719">
    <property type="component" value="Unassembled WGS sequence"/>
</dbReference>
<evidence type="ECO:0000313" key="2">
    <source>
        <dbReference type="Proteomes" id="UP000565719"/>
    </source>
</evidence>
<organism evidence="1 2">
    <name type="scientific">Vibrio pectenicida</name>
    <dbReference type="NCBI Taxonomy" id="62763"/>
    <lineage>
        <taxon>Bacteria</taxon>
        <taxon>Pseudomonadati</taxon>
        <taxon>Pseudomonadota</taxon>
        <taxon>Gammaproteobacteria</taxon>
        <taxon>Vibrionales</taxon>
        <taxon>Vibrionaceae</taxon>
        <taxon>Vibrio</taxon>
    </lineage>
</organism>
<dbReference type="RefSeq" id="WP_171362379.1">
    <property type="nucleotide sequence ID" value="NZ_VTXC01000105.1"/>
</dbReference>